<reference evidence="1 2" key="1">
    <citation type="submission" date="2018-06" db="EMBL/GenBank/DDBJ databases">
        <title>Comparative genomics reveals the genomic features of Rhizophagus irregularis, R. cerebriforme, R. diaphanum and Gigaspora rosea, and their symbiotic lifestyle signature.</title>
        <authorList>
            <person name="Morin E."/>
            <person name="San Clemente H."/>
            <person name="Chen E.C.H."/>
            <person name="De La Providencia I."/>
            <person name="Hainaut M."/>
            <person name="Kuo A."/>
            <person name="Kohler A."/>
            <person name="Murat C."/>
            <person name="Tang N."/>
            <person name="Roy S."/>
            <person name="Loubradou J."/>
            <person name="Henrissat B."/>
            <person name="Grigoriev I.V."/>
            <person name="Corradi N."/>
            <person name="Roux C."/>
            <person name="Martin F.M."/>
        </authorList>
    </citation>
    <scope>NUCLEOTIDE SEQUENCE [LARGE SCALE GENOMIC DNA]</scope>
    <source>
        <strain evidence="1 2">DAOM 227022</strain>
    </source>
</reference>
<evidence type="ECO:0000313" key="2">
    <source>
        <dbReference type="Proteomes" id="UP000265703"/>
    </source>
</evidence>
<name>A0A397SQB0_9GLOM</name>
<keyword evidence="2" id="KW-1185">Reference proteome</keyword>
<sequence length="178" mass="20358">MAQRLLKHTLFYSKNSYTIKNQYLLLKPSPVIQNPVIRSCSSKAHVNPDLTKLTKSVTSSCHDYVNESYKSGGKILRDFINTIEIIIYENNAKLSGDPIVITNKFTNFDSNSYSIRLDDFRSNGIYITSTFGKDIEKHLKSCFPDLKIAFSFEGKDKEYTITITNYINRDIILKHSGI</sequence>
<dbReference type="Proteomes" id="UP000265703">
    <property type="component" value="Unassembled WGS sequence"/>
</dbReference>
<evidence type="ECO:0000313" key="1">
    <source>
        <dbReference type="EMBL" id="RIA86806.1"/>
    </source>
</evidence>
<gene>
    <name evidence="1" type="ORF">C1645_828728</name>
</gene>
<dbReference type="OrthoDB" id="2331313at2759"/>
<dbReference type="AlphaFoldDB" id="A0A397SQB0"/>
<protein>
    <submittedName>
        <fullName evidence="1">Uncharacterized protein</fullName>
    </submittedName>
</protein>
<accession>A0A397SQB0</accession>
<dbReference type="EMBL" id="QKYT01000343">
    <property type="protein sequence ID" value="RIA86806.1"/>
    <property type="molecule type" value="Genomic_DNA"/>
</dbReference>
<comment type="caution">
    <text evidence="1">The sequence shown here is derived from an EMBL/GenBank/DDBJ whole genome shotgun (WGS) entry which is preliminary data.</text>
</comment>
<organism evidence="1 2">
    <name type="scientific">Glomus cerebriforme</name>
    <dbReference type="NCBI Taxonomy" id="658196"/>
    <lineage>
        <taxon>Eukaryota</taxon>
        <taxon>Fungi</taxon>
        <taxon>Fungi incertae sedis</taxon>
        <taxon>Mucoromycota</taxon>
        <taxon>Glomeromycotina</taxon>
        <taxon>Glomeromycetes</taxon>
        <taxon>Glomerales</taxon>
        <taxon>Glomeraceae</taxon>
        <taxon>Glomus</taxon>
    </lineage>
</organism>
<proteinExistence type="predicted"/>